<evidence type="ECO:0000256" key="5">
    <source>
        <dbReference type="ARBA" id="ARBA00049880"/>
    </source>
</evidence>
<evidence type="ECO:0000313" key="7">
    <source>
        <dbReference type="EMBL" id="SHH87297.1"/>
    </source>
</evidence>
<dbReference type="Proteomes" id="UP000184212">
    <property type="component" value="Unassembled WGS sequence"/>
</dbReference>
<name>A0A1M5WIR4_9BACT</name>
<keyword evidence="2" id="KW-1277">Toxin-antitoxin system</keyword>
<gene>
    <name evidence="7" type="ORF">SAMN04488109_5729</name>
</gene>
<dbReference type="OrthoDB" id="9799147at2"/>
<evidence type="ECO:0000256" key="3">
    <source>
        <dbReference type="ARBA" id="ARBA00022679"/>
    </source>
</evidence>
<dbReference type="InterPro" id="IPR000182">
    <property type="entry name" value="GNAT_dom"/>
</dbReference>
<dbReference type="SUPFAM" id="SSF55729">
    <property type="entry name" value="Acyl-CoA N-acyltransferases (Nat)"/>
    <property type="match status" value="1"/>
</dbReference>
<dbReference type="STRING" id="947013.SAMN04488109_5729"/>
<keyword evidence="1" id="KW-0678">Repressor</keyword>
<dbReference type="PANTHER" id="PTHR36449:SF1">
    <property type="entry name" value="ACETYLTRANSFERASE"/>
    <property type="match status" value="1"/>
</dbReference>
<sequence length="169" mass="18852">METVTLNSTHKKKEFSCGEGSLDSYIKIQAGQDQKKRVSICFVLAEGDGMIKGYYTLANDSISRDSIPASLGKTMPYKKLPVTLIGRLARDERYKGGGIGPWLVVDALKKALRVSDEISSIAVVVDPLHEKAADFYEKFGFVKLQDTTRMFMSMETIRDAFEEKTKGKK</sequence>
<dbReference type="RefSeq" id="WP_073141555.1">
    <property type="nucleotide sequence ID" value="NZ_FQWQ01000005.1"/>
</dbReference>
<proteinExistence type="predicted"/>
<dbReference type="PANTHER" id="PTHR36449">
    <property type="entry name" value="ACETYLTRANSFERASE-RELATED"/>
    <property type="match status" value="1"/>
</dbReference>
<evidence type="ECO:0000313" key="8">
    <source>
        <dbReference type="Proteomes" id="UP000184212"/>
    </source>
</evidence>
<protein>
    <submittedName>
        <fullName evidence="7">Acetyltransferase (GNAT) domain-containing protein</fullName>
    </submittedName>
</protein>
<feature type="domain" description="N-acetyltransferase" evidence="6">
    <location>
        <begin position="41"/>
        <end position="142"/>
    </location>
</feature>
<dbReference type="AlphaFoldDB" id="A0A1M5WIR4"/>
<accession>A0A1M5WIR4</accession>
<dbReference type="EMBL" id="FQWQ01000005">
    <property type="protein sequence ID" value="SHH87297.1"/>
    <property type="molecule type" value="Genomic_DNA"/>
</dbReference>
<organism evidence="7 8">
    <name type="scientific">Chryseolinea serpens</name>
    <dbReference type="NCBI Taxonomy" id="947013"/>
    <lineage>
        <taxon>Bacteria</taxon>
        <taxon>Pseudomonadati</taxon>
        <taxon>Bacteroidota</taxon>
        <taxon>Cytophagia</taxon>
        <taxon>Cytophagales</taxon>
        <taxon>Fulvivirgaceae</taxon>
        <taxon>Chryseolinea</taxon>
    </lineage>
</organism>
<evidence type="ECO:0000259" key="6">
    <source>
        <dbReference type="Pfam" id="PF13508"/>
    </source>
</evidence>
<keyword evidence="4" id="KW-0012">Acyltransferase</keyword>
<evidence type="ECO:0000256" key="4">
    <source>
        <dbReference type="ARBA" id="ARBA00023315"/>
    </source>
</evidence>
<keyword evidence="3 7" id="KW-0808">Transferase</keyword>
<dbReference type="InterPro" id="IPR016181">
    <property type="entry name" value="Acyl_CoA_acyltransferase"/>
</dbReference>
<dbReference type="Pfam" id="PF13508">
    <property type="entry name" value="Acetyltransf_7"/>
    <property type="match status" value="1"/>
</dbReference>
<keyword evidence="8" id="KW-1185">Reference proteome</keyword>
<comment type="catalytic activity">
    <reaction evidence="5">
        <text>glycyl-tRNA(Gly) + acetyl-CoA = N-acetylglycyl-tRNA(Gly) + CoA + H(+)</text>
        <dbReference type="Rhea" id="RHEA:81867"/>
        <dbReference type="Rhea" id="RHEA-COMP:9683"/>
        <dbReference type="Rhea" id="RHEA-COMP:19766"/>
        <dbReference type="ChEBI" id="CHEBI:15378"/>
        <dbReference type="ChEBI" id="CHEBI:57287"/>
        <dbReference type="ChEBI" id="CHEBI:57288"/>
        <dbReference type="ChEBI" id="CHEBI:78522"/>
        <dbReference type="ChEBI" id="CHEBI:232036"/>
    </reaction>
</comment>
<evidence type="ECO:0000256" key="2">
    <source>
        <dbReference type="ARBA" id="ARBA00022649"/>
    </source>
</evidence>
<dbReference type="GO" id="GO:0016747">
    <property type="term" value="F:acyltransferase activity, transferring groups other than amino-acyl groups"/>
    <property type="evidence" value="ECO:0007669"/>
    <property type="project" value="InterPro"/>
</dbReference>
<dbReference type="Gene3D" id="3.40.630.30">
    <property type="match status" value="1"/>
</dbReference>
<reference evidence="7 8" key="1">
    <citation type="submission" date="2016-11" db="EMBL/GenBank/DDBJ databases">
        <authorList>
            <person name="Jaros S."/>
            <person name="Januszkiewicz K."/>
            <person name="Wedrychowicz H."/>
        </authorList>
    </citation>
    <scope>NUCLEOTIDE SEQUENCE [LARGE SCALE GENOMIC DNA]</scope>
    <source>
        <strain evidence="7 8">DSM 24574</strain>
    </source>
</reference>
<evidence type="ECO:0000256" key="1">
    <source>
        <dbReference type="ARBA" id="ARBA00022491"/>
    </source>
</evidence>